<dbReference type="Pfam" id="PF09732">
    <property type="entry name" value="CactinC_cactus"/>
    <property type="match status" value="1"/>
</dbReference>
<evidence type="ECO:0000259" key="5">
    <source>
        <dbReference type="Pfam" id="PF09732"/>
    </source>
</evidence>
<dbReference type="SMART" id="SM01050">
    <property type="entry name" value="CactinC_cactus"/>
    <property type="match status" value="1"/>
</dbReference>
<protein>
    <recommendedName>
        <fullName evidence="2">Splicing factor Cactin</fullName>
    </recommendedName>
</protein>
<evidence type="ECO:0000256" key="3">
    <source>
        <dbReference type="SAM" id="Coils"/>
    </source>
</evidence>
<proteinExistence type="inferred from homology"/>
<feature type="compositionally biased region" description="Basic residues" evidence="4">
    <location>
        <begin position="44"/>
        <end position="54"/>
    </location>
</feature>
<feature type="compositionally biased region" description="Basic and acidic residues" evidence="4">
    <location>
        <begin position="55"/>
        <end position="65"/>
    </location>
</feature>
<gene>
    <name evidence="7" type="ORF">LRAMOSA02145</name>
</gene>
<sequence>MPRSPERRRHRDRSHSVDRHRDEYRKDRHRKRKHRSRSPEERSRRRKEKKGKKDRYRDVSDHSQDNDDELPASSSRPSLEHLGYSNVNNPFNDINLESKFEWTKKKQRDRKMFGKDAAEIRKREHERRRETEEELAKLNKRRAEREIEMQLREEELQRMQRDAELAQMGDWETKEEEFHLEQAKRRAEIRIKEGRAKPIDILAMNLRLANEPDKVEDDVELEIDLDEPYTIFDNLNLEDTEELYQDIQMHLKLEKNEKTLEFWRALIVVADDRLSKLRANEAHYAATGVTEGVKHDVDRVLSGKTYAQLEALQQQIMRKLGSNEPIDVEYWENLLRELVVYKAKAKLNDMHQEMLASRLVQLRTRQQEEARKVQQELQKVLSMQEIEVHGRGVEAGEGIDVEPVDQEMTEEQDRTFETEAAAKQTLAVEPYERGMSPEPVSHLNRDDRELPVVEPIDDLRELMEQRRRVLTKKIIPIKRPTKPEPVAEQPADDSIASAVLFEQEAAKGIDEDEAIFNIEAELAKQTYLWQDKYRPRKPRYFNRVHTGFEWNKYNQTHYDHDNPPPKVVQGYKFNIFYPDLIDKSKAPTYKIEKDPDSTETVLIRFSAGPPYEDIAFRIVNREWEYSHKKGFKCSFDRGVLSLWFHFKRQFYRK</sequence>
<dbReference type="InterPro" id="IPR019134">
    <property type="entry name" value="Cactin_C"/>
</dbReference>
<accession>A0A077WN46</accession>
<comment type="similarity">
    <text evidence="1">Belongs to the CACTIN family.</text>
</comment>
<evidence type="ECO:0000256" key="1">
    <source>
        <dbReference type="ARBA" id="ARBA00006895"/>
    </source>
</evidence>
<feature type="coiled-coil region" evidence="3">
    <location>
        <begin position="115"/>
        <end position="162"/>
    </location>
</feature>
<keyword evidence="3" id="KW-0175">Coiled coil</keyword>
<organism evidence="7">
    <name type="scientific">Lichtheimia ramosa</name>
    <dbReference type="NCBI Taxonomy" id="688394"/>
    <lineage>
        <taxon>Eukaryota</taxon>
        <taxon>Fungi</taxon>
        <taxon>Fungi incertae sedis</taxon>
        <taxon>Mucoromycota</taxon>
        <taxon>Mucoromycotina</taxon>
        <taxon>Mucoromycetes</taxon>
        <taxon>Mucorales</taxon>
        <taxon>Lichtheimiaceae</taxon>
        <taxon>Lichtheimia</taxon>
    </lineage>
</organism>
<dbReference type="OrthoDB" id="265955at2759"/>
<feature type="domain" description="Splicing factor Cactin C-terminal" evidence="5">
    <location>
        <begin position="529"/>
        <end position="653"/>
    </location>
</feature>
<dbReference type="EMBL" id="LK023324">
    <property type="protein sequence ID" value="CDS08197.1"/>
    <property type="molecule type" value="Genomic_DNA"/>
</dbReference>
<dbReference type="GO" id="GO:0005737">
    <property type="term" value="C:cytoplasm"/>
    <property type="evidence" value="ECO:0007669"/>
    <property type="project" value="TreeGrafter"/>
</dbReference>
<feature type="compositionally biased region" description="Basic and acidic residues" evidence="4">
    <location>
        <begin position="14"/>
        <end position="26"/>
    </location>
</feature>
<evidence type="ECO:0000313" key="7">
    <source>
        <dbReference type="EMBL" id="CDS08197.1"/>
    </source>
</evidence>
<reference evidence="7" key="1">
    <citation type="journal article" date="2014" name="Genome Announc.">
        <title>De novo whole-genome sequence and genome annotation of Lichtheimia ramosa.</title>
        <authorList>
            <person name="Linde J."/>
            <person name="Schwartze V."/>
            <person name="Binder U."/>
            <person name="Lass-Florl C."/>
            <person name="Voigt K."/>
            <person name="Horn F."/>
        </authorList>
    </citation>
    <scope>NUCLEOTIDE SEQUENCE</scope>
    <source>
        <strain evidence="7">JMRC FSU:6197</strain>
    </source>
</reference>
<feature type="region of interest" description="Disordered" evidence="4">
    <location>
        <begin position="1"/>
        <end position="91"/>
    </location>
</feature>
<dbReference type="Pfam" id="PF10312">
    <property type="entry name" value="Cactin_mid"/>
    <property type="match status" value="1"/>
</dbReference>
<feature type="compositionally biased region" description="Basic residues" evidence="4">
    <location>
        <begin position="27"/>
        <end position="36"/>
    </location>
</feature>
<dbReference type="AlphaFoldDB" id="A0A077WN46"/>
<name>A0A077WN46_9FUNG</name>
<feature type="coiled-coil region" evidence="3">
    <location>
        <begin position="356"/>
        <end position="383"/>
    </location>
</feature>
<dbReference type="PANTHER" id="PTHR21737:SF4">
    <property type="entry name" value="SPLICING FACTOR CACTIN"/>
    <property type="match status" value="1"/>
</dbReference>
<evidence type="ECO:0000259" key="6">
    <source>
        <dbReference type="Pfam" id="PF10312"/>
    </source>
</evidence>
<dbReference type="GO" id="GO:0005681">
    <property type="term" value="C:spliceosomal complex"/>
    <property type="evidence" value="ECO:0007669"/>
    <property type="project" value="TreeGrafter"/>
</dbReference>
<evidence type="ECO:0000256" key="4">
    <source>
        <dbReference type="SAM" id="MobiDB-lite"/>
    </source>
</evidence>
<feature type="compositionally biased region" description="Basic residues" evidence="4">
    <location>
        <begin position="1"/>
        <end position="13"/>
    </location>
</feature>
<dbReference type="GO" id="GO:0045292">
    <property type="term" value="P:mRNA cis splicing, via spliceosome"/>
    <property type="evidence" value="ECO:0007669"/>
    <property type="project" value="TreeGrafter"/>
</dbReference>
<evidence type="ECO:0000256" key="2">
    <source>
        <dbReference type="ARBA" id="ARBA00034534"/>
    </source>
</evidence>
<dbReference type="PANTHER" id="PTHR21737">
    <property type="entry name" value="POLYGLUTAMINE BINDING PROTEIN 1/MARVEL MEMBRANE-ASSOCIATING DOMAIN CONTAINING 3"/>
    <property type="match status" value="1"/>
</dbReference>
<feature type="domain" description="Splicing factor cactin central" evidence="6">
    <location>
        <begin position="161"/>
        <end position="351"/>
    </location>
</feature>
<dbReference type="InterPro" id="IPR018816">
    <property type="entry name" value="Cactin_central"/>
</dbReference>